<dbReference type="InterPro" id="IPR050858">
    <property type="entry name" value="Mal-CoA-ACP_Trans/PKS_FabD"/>
</dbReference>
<dbReference type="PANTHER" id="PTHR42681:SF1">
    <property type="entry name" value="MALONYL-COA-ACYL CARRIER PROTEIN TRANSACYLASE, MITOCHONDRIAL"/>
    <property type="match status" value="1"/>
</dbReference>
<dbReference type="Proteomes" id="UP000662939">
    <property type="component" value="Chromosome"/>
</dbReference>
<sequence length="388" mass="39693">MLAIVAPGQGAQKPGFLKPWLDLPGAADRLRWWSELTGKDLIRLGTEADADEITDTANTQPLLVAAGLLAAEHVPVADAGVVAGHSVGELTAYALAGVLSPEAAVTLAGVRGREMAAACHAEPTTMAAVLGGAQEEVLDAIEQAGAWPANRNMAGQIVAAGPVAAIDKLVDNPPARARVRKLAVAGAFHTPHMAPAKEEMRAIAGGVDTADPERLLLSNSDGSAVVSGESALNLMVNQITAPVRWDACMETLADLGVTALIELAPAGTLTGMAKRALKGVELLTVNTPEDLEAAAQLAASHGAEPTVEPSVAFHVAVSRAPGVFSPNEGLTPGDRVENGVSLGEVSGRAGTQTVTAAHSGLLLEWLVEAGDRVAVGHPLARIQPQGER</sequence>
<dbReference type="GO" id="GO:0005829">
    <property type="term" value="C:cytosol"/>
    <property type="evidence" value="ECO:0007669"/>
    <property type="project" value="TreeGrafter"/>
</dbReference>
<proteinExistence type="predicted"/>
<dbReference type="SUPFAM" id="SSF55048">
    <property type="entry name" value="Probable ACP-binding domain of malonyl-CoA ACP transacylase"/>
    <property type="match status" value="1"/>
</dbReference>
<gene>
    <name evidence="6" type="ORF">JQS30_10370</name>
</gene>
<evidence type="ECO:0000313" key="7">
    <source>
        <dbReference type="Proteomes" id="UP000662939"/>
    </source>
</evidence>
<evidence type="ECO:0000259" key="5">
    <source>
        <dbReference type="SMART" id="SM00827"/>
    </source>
</evidence>
<dbReference type="InterPro" id="IPR016036">
    <property type="entry name" value="Malonyl_transacylase_ACP-bd"/>
</dbReference>
<evidence type="ECO:0000313" key="6">
    <source>
        <dbReference type="EMBL" id="QSB04212.1"/>
    </source>
</evidence>
<evidence type="ECO:0000256" key="2">
    <source>
        <dbReference type="ARBA" id="ARBA00022679"/>
    </source>
</evidence>
<feature type="domain" description="Malonyl-CoA:ACP transacylase (MAT)" evidence="5">
    <location>
        <begin position="5"/>
        <end position="301"/>
    </location>
</feature>
<dbReference type="Gene3D" id="3.40.366.10">
    <property type="entry name" value="Malonyl-Coenzyme A Acyl Carrier Protein, domain 2"/>
    <property type="match status" value="1"/>
</dbReference>
<dbReference type="Gene3D" id="2.40.50.100">
    <property type="match status" value="1"/>
</dbReference>
<comment type="catalytic activity">
    <reaction evidence="4">
        <text>holo-[ACP] + malonyl-CoA = malonyl-[ACP] + CoA</text>
        <dbReference type="Rhea" id="RHEA:41792"/>
        <dbReference type="Rhea" id="RHEA-COMP:9623"/>
        <dbReference type="Rhea" id="RHEA-COMP:9685"/>
        <dbReference type="ChEBI" id="CHEBI:57287"/>
        <dbReference type="ChEBI" id="CHEBI:57384"/>
        <dbReference type="ChEBI" id="CHEBI:64479"/>
        <dbReference type="ChEBI" id="CHEBI:78449"/>
        <dbReference type="EC" id="2.3.1.39"/>
    </reaction>
</comment>
<protein>
    <recommendedName>
        <fullName evidence="1">[acyl-carrier-protein] S-malonyltransferase</fullName>
        <ecNumber evidence="1">2.3.1.39</ecNumber>
    </recommendedName>
</protein>
<dbReference type="InterPro" id="IPR016035">
    <property type="entry name" value="Acyl_Trfase/lysoPLipase"/>
</dbReference>
<evidence type="ECO:0000256" key="4">
    <source>
        <dbReference type="ARBA" id="ARBA00048462"/>
    </source>
</evidence>
<dbReference type="SMART" id="SM00827">
    <property type="entry name" value="PKS_AT"/>
    <property type="match status" value="1"/>
</dbReference>
<dbReference type="InterPro" id="IPR001227">
    <property type="entry name" value="Ac_transferase_dom_sf"/>
</dbReference>
<reference evidence="6" key="1">
    <citation type="submission" date="2021-02" db="EMBL/GenBank/DDBJ databases">
        <title>Natronoglycomyces albus gen. nov., sp. nov, a haloalkaliphilic actinobacterium from a soda solonchak soil.</title>
        <authorList>
            <person name="Sorokin D.Y."/>
            <person name="Khijniak T.V."/>
            <person name="Zakharycheva A.P."/>
            <person name="Boueva O.V."/>
            <person name="Ariskina E.V."/>
            <person name="Hahnke R.L."/>
            <person name="Bunk B."/>
            <person name="Sproer C."/>
            <person name="Schumann P."/>
            <person name="Evtushenko L.I."/>
            <person name="Kublanov I.V."/>
        </authorList>
    </citation>
    <scope>NUCLEOTIDE SEQUENCE</scope>
    <source>
        <strain evidence="6">DSM 106290</strain>
    </source>
</reference>
<evidence type="ECO:0000256" key="1">
    <source>
        <dbReference type="ARBA" id="ARBA00013258"/>
    </source>
</evidence>
<dbReference type="EMBL" id="CP070496">
    <property type="protein sequence ID" value="QSB04212.1"/>
    <property type="molecule type" value="Genomic_DNA"/>
</dbReference>
<dbReference type="KEGG" id="nav:JQS30_10370"/>
<keyword evidence="7" id="KW-1185">Reference proteome</keyword>
<dbReference type="EC" id="2.3.1.39" evidence="1"/>
<dbReference type="InterPro" id="IPR014043">
    <property type="entry name" value="Acyl_transferase_dom"/>
</dbReference>
<accession>A0A895XK70</accession>
<dbReference type="SUPFAM" id="SSF51230">
    <property type="entry name" value="Single hybrid motif"/>
    <property type="match status" value="1"/>
</dbReference>
<name>A0A895XK70_9ACTN</name>
<keyword evidence="2" id="KW-0808">Transferase</keyword>
<dbReference type="AlphaFoldDB" id="A0A895XK70"/>
<dbReference type="InterPro" id="IPR011053">
    <property type="entry name" value="Single_hybrid_motif"/>
</dbReference>
<dbReference type="GO" id="GO:0006633">
    <property type="term" value="P:fatty acid biosynthetic process"/>
    <property type="evidence" value="ECO:0007669"/>
    <property type="project" value="TreeGrafter"/>
</dbReference>
<dbReference type="Pfam" id="PF00698">
    <property type="entry name" value="Acyl_transf_1"/>
    <property type="match status" value="1"/>
</dbReference>
<dbReference type="Gene3D" id="3.30.70.250">
    <property type="entry name" value="Malonyl-CoA ACP transacylase, ACP-binding"/>
    <property type="match status" value="1"/>
</dbReference>
<dbReference type="RefSeq" id="WP_213170212.1">
    <property type="nucleotide sequence ID" value="NZ_CP070496.1"/>
</dbReference>
<organism evidence="6 7">
    <name type="scientific">Natronoglycomyces albus</name>
    <dbReference type="NCBI Taxonomy" id="2811108"/>
    <lineage>
        <taxon>Bacteria</taxon>
        <taxon>Bacillati</taxon>
        <taxon>Actinomycetota</taxon>
        <taxon>Actinomycetes</taxon>
        <taxon>Glycomycetales</taxon>
        <taxon>Glycomycetaceae</taxon>
        <taxon>Natronoglycomyces</taxon>
    </lineage>
</organism>
<dbReference type="SUPFAM" id="SSF52151">
    <property type="entry name" value="FabD/lysophospholipase-like"/>
    <property type="match status" value="1"/>
</dbReference>
<keyword evidence="3 6" id="KW-0012">Acyltransferase</keyword>
<evidence type="ECO:0000256" key="3">
    <source>
        <dbReference type="ARBA" id="ARBA00023315"/>
    </source>
</evidence>
<dbReference type="PANTHER" id="PTHR42681">
    <property type="entry name" value="MALONYL-COA-ACYL CARRIER PROTEIN TRANSACYLASE, MITOCHONDRIAL"/>
    <property type="match status" value="1"/>
</dbReference>
<dbReference type="GO" id="GO:0004314">
    <property type="term" value="F:[acyl-carrier-protein] S-malonyltransferase activity"/>
    <property type="evidence" value="ECO:0007669"/>
    <property type="project" value="UniProtKB-EC"/>
</dbReference>